<accession>A0ABD0XE79</accession>
<keyword evidence="4 6" id="KW-0472">Membrane</keyword>
<comment type="caution">
    <text evidence="10">The sequence shown here is derived from an EMBL/GenBank/DDBJ whole genome shotgun (WGS) entry which is preliminary data.</text>
</comment>
<feature type="transmembrane region" description="Helical" evidence="6">
    <location>
        <begin position="562"/>
        <end position="584"/>
    </location>
</feature>
<feature type="chain" id="PRO_5044861493" evidence="7">
    <location>
        <begin position="16"/>
        <end position="649"/>
    </location>
</feature>
<evidence type="ECO:0000256" key="7">
    <source>
        <dbReference type="SAM" id="SignalP"/>
    </source>
</evidence>
<feature type="transmembrane region" description="Helical" evidence="6">
    <location>
        <begin position="413"/>
        <end position="440"/>
    </location>
</feature>
<dbReference type="Pfam" id="PF00002">
    <property type="entry name" value="7tm_2"/>
    <property type="match status" value="1"/>
</dbReference>
<evidence type="ECO:0000259" key="9">
    <source>
        <dbReference type="PROSITE" id="PS50261"/>
    </source>
</evidence>
<dbReference type="SMART" id="SM00303">
    <property type="entry name" value="GPS"/>
    <property type="match status" value="1"/>
</dbReference>
<reference evidence="10 11" key="1">
    <citation type="submission" date="2024-06" db="EMBL/GenBank/DDBJ databases">
        <authorList>
            <person name="Pan Q."/>
            <person name="Wen M."/>
            <person name="Jouanno E."/>
            <person name="Zahm M."/>
            <person name="Klopp C."/>
            <person name="Cabau C."/>
            <person name="Louis A."/>
            <person name="Berthelot C."/>
            <person name="Parey E."/>
            <person name="Roest Crollius H."/>
            <person name="Montfort J."/>
            <person name="Robinson-Rechavi M."/>
            <person name="Bouchez O."/>
            <person name="Lampietro C."/>
            <person name="Lopez Roques C."/>
            <person name="Donnadieu C."/>
            <person name="Postlethwait J."/>
            <person name="Bobe J."/>
            <person name="Verreycken H."/>
            <person name="Guiguen Y."/>
        </authorList>
    </citation>
    <scope>NUCLEOTIDE SEQUENCE [LARGE SCALE GENOMIC DNA]</scope>
    <source>
        <strain evidence="10">Up_M1</strain>
        <tissue evidence="10">Testis</tissue>
    </source>
</reference>
<dbReference type="PANTHER" id="PTHR12011:SF454">
    <property type="entry name" value="ADHESION G-PROTEIN COUPLED RECEPTOR G5-LIKE"/>
    <property type="match status" value="1"/>
</dbReference>
<dbReference type="InterPro" id="IPR000832">
    <property type="entry name" value="GPCR_2_secretin-like"/>
</dbReference>
<evidence type="ECO:0000256" key="6">
    <source>
        <dbReference type="SAM" id="Phobius"/>
    </source>
</evidence>
<evidence type="ECO:0000313" key="11">
    <source>
        <dbReference type="Proteomes" id="UP001557470"/>
    </source>
</evidence>
<keyword evidence="5" id="KW-1015">Disulfide bond</keyword>
<dbReference type="InterPro" id="IPR046338">
    <property type="entry name" value="GAIN_dom_sf"/>
</dbReference>
<dbReference type="InterPro" id="IPR000203">
    <property type="entry name" value="GPS"/>
</dbReference>
<dbReference type="PROSITE" id="PS50261">
    <property type="entry name" value="G_PROTEIN_RECEP_F2_4"/>
    <property type="match status" value="1"/>
</dbReference>
<dbReference type="AlphaFoldDB" id="A0ABD0XE79"/>
<evidence type="ECO:0000256" key="3">
    <source>
        <dbReference type="ARBA" id="ARBA00022989"/>
    </source>
</evidence>
<dbReference type="Gene3D" id="1.20.1070.10">
    <property type="entry name" value="Rhodopsin 7-helix transmembrane proteins"/>
    <property type="match status" value="1"/>
</dbReference>
<sequence>MFPVYMLLWLSEALADNCSKSDDTFYINKTTGTIWLKKASQQNYDIIIEDKVNSLSSKWLSSDSYIECTPMNVTLNLTECNKANVYILNNTTTKIDFLISSSTCHVTNCTETAILALLTSIQENPKGLDDYKRILNMRAMCFNLFSNNPALKLSYIGVEEGVLHNVLNDSFTGHSQSYNLGDLSMTVNNQTNLTDVTGPMVQLMPAKIFLNNTYYIPETWIPANALAGLPDDSKIVGLVTYKPSDQFVFNGEDIISPVMRIEMKSGTLENLITPLTMTFPLLIPVNFSSNYSPSCQYFNEHGILNNRNNVFWKTDGCLTKTNGKMVECSCNHATPFAVLLIPNLPYDDKNWQILSYISYIGCGLSAFFAAMSLLTYIISRNTSVDNSNSIHVSLSGALFLLNSFFMFNEWGAFLGINGVCIFIAAAIHYSLLSCFTWMAIEAVHLYILLVKVFNTYYRHYMLKLSVVGWGVPGVIVGISLAMQNTNALYGSTHITLADTNTTNTICWITNLSFFYGVNLGYFTMIFVLNSGILLTVTTRICQLQRYSSKGKLGNKSLAWKDICTILGLTCLLGITWGLAFFSTGFYNLPIIYLFTIFNSLQGLFIFLWICGTARKDKEHALNTRSTSAAVNNSTAKPNEDFFPGVNPYN</sequence>
<dbReference type="EMBL" id="JAGEUA010000002">
    <property type="protein sequence ID" value="KAL1007065.1"/>
    <property type="molecule type" value="Genomic_DNA"/>
</dbReference>
<feature type="domain" description="G-protein coupled receptors family 2 profile 2" evidence="9">
    <location>
        <begin position="354"/>
        <end position="613"/>
    </location>
</feature>
<dbReference type="FunFam" id="1.20.1070.10:FF:000222">
    <property type="entry name" value="Adhesion G protein-coupled receptor G3"/>
    <property type="match status" value="1"/>
</dbReference>
<dbReference type="Pfam" id="PF01825">
    <property type="entry name" value="GPS"/>
    <property type="match status" value="1"/>
</dbReference>
<keyword evidence="2 6" id="KW-0812">Transmembrane</keyword>
<feature type="transmembrane region" description="Helical" evidence="6">
    <location>
        <begin position="356"/>
        <end position="378"/>
    </location>
</feature>
<feature type="transmembrane region" description="Helical" evidence="6">
    <location>
        <begin position="519"/>
        <end position="541"/>
    </location>
</feature>
<evidence type="ECO:0000259" key="8">
    <source>
        <dbReference type="PROSITE" id="PS50221"/>
    </source>
</evidence>
<dbReference type="InterPro" id="IPR057244">
    <property type="entry name" value="GAIN_B"/>
</dbReference>
<feature type="signal peptide" evidence="7">
    <location>
        <begin position="1"/>
        <end position="15"/>
    </location>
</feature>
<evidence type="ECO:0000256" key="1">
    <source>
        <dbReference type="ARBA" id="ARBA00004141"/>
    </source>
</evidence>
<organism evidence="10 11">
    <name type="scientific">Umbra pygmaea</name>
    <name type="common">Eastern mudminnow</name>
    <dbReference type="NCBI Taxonomy" id="75934"/>
    <lineage>
        <taxon>Eukaryota</taxon>
        <taxon>Metazoa</taxon>
        <taxon>Chordata</taxon>
        <taxon>Craniata</taxon>
        <taxon>Vertebrata</taxon>
        <taxon>Euteleostomi</taxon>
        <taxon>Actinopterygii</taxon>
        <taxon>Neopterygii</taxon>
        <taxon>Teleostei</taxon>
        <taxon>Protacanthopterygii</taxon>
        <taxon>Esociformes</taxon>
        <taxon>Umbridae</taxon>
        <taxon>Umbra</taxon>
    </lineage>
</organism>
<feature type="transmembrane region" description="Helical" evidence="6">
    <location>
        <begin position="460"/>
        <end position="482"/>
    </location>
</feature>
<keyword evidence="7" id="KW-0732">Signal</keyword>
<evidence type="ECO:0000256" key="4">
    <source>
        <dbReference type="ARBA" id="ARBA00023136"/>
    </source>
</evidence>
<gene>
    <name evidence="10" type="ORF">UPYG_G00081410</name>
</gene>
<name>A0ABD0XE79_UMBPY</name>
<dbReference type="InterPro" id="IPR017981">
    <property type="entry name" value="GPCR_2-like_7TM"/>
</dbReference>
<dbReference type="Proteomes" id="UP001557470">
    <property type="component" value="Unassembled WGS sequence"/>
</dbReference>
<proteinExistence type="predicted"/>
<feature type="domain" description="GAIN-B" evidence="8">
    <location>
        <begin position="199"/>
        <end position="346"/>
    </location>
</feature>
<dbReference type="PRINTS" id="PR00249">
    <property type="entry name" value="GPCRSECRETIN"/>
</dbReference>
<evidence type="ECO:0000256" key="5">
    <source>
        <dbReference type="ARBA" id="ARBA00023157"/>
    </source>
</evidence>
<evidence type="ECO:0000256" key="2">
    <source>
        <dbReference type="ARBA" id="ARBA00022692"/>
    </source>
</evidence>
<dbReference type="Gene3D" id="2.60.220.50">
    <property type="match status" value="1"/>
</dbReference>
<comment type="subcellular location">
    <subcellularLocation>
        <location evidence="1">Membrane</location>
        <topology evidence="1">Multi-pass membrane protein</topology>
    </subcellularLocation>
</comment>
<feature type="transmembrane region" description="Helical" evidence="6">
    <location>
        <begin position="590"/>
        <end position="610"/>
    </location>
</feature>
<dbReference type="PROSITE" id="PS50221">
    <property type="entry name" value="GAIN_B"/>
    <property type="match status" value="1"/>
</dbReference>
<protein>
    <submittedName>
        <fullName evidence="10">Uncharacterized protein</fullName>
    </submittedName>
</protein>
<dbReference type="GO" id="GO:0016020">
    <property type="term" value="C:membrane"/>
    <property type="evidence" value="ECO:0007669"/>
    <property type="project" value="UniProtKB-SubCell"/>
</dbReference>
<keyword evidence="11" id="KW-1185">Reference proteome</keyword>
<dbReference type="PANTHER" id="PTHR12011">
    <property type="entry name" value="ADHESION G-PROTEIN COUPLED RECEPTOR"/>
    <property type="match status" value="1"/>
</dbReference>
<evidence type="ECO:0000313" key="10">
    <source>
        <dbReference type="EMBL" id="KAL1007065.1"/>
    </source>
</evidence>
<keyword evidence="3 6" id="KW-1133">Transmembrane helix</keyword>